<dbReference type="HOGENOM" id="CLU_2699212_0_0_9"/>
<dbReference type="eggNOG" id="ENOG5030UV2">
    <property type="taxonomic scope" value="Bacteria"/>
</dbReference>
<name>A5Z825_9FIRM</name>
<evidence type="ECO:0000313" key="2">
    <source>
        <dbReference type="Proteomes" id="UP000006000"/>
    </source>
</evidence>
<dbReference type="STRING" id="411463.EUBVEN_01865"/>
<reference evidence="1 2" key="2">
    <citation type="submission" date="2007-04" db="EMBL/GenBank/DDBJ databases">
        <title>Draft genome sequence of Eubacterium ventriosum (ATCC 27560).</title>
        <authorList>
            <person name="Sudarsanam P."/>
            <person name="Ley R."/>
            <person name="Guruge J."/>
            <person name="Turnbaugh P.J."/>
            <person name="Mahowald M."/>
            <person name="Liep D."/>
            <person name="Gordon J."/>
        </authorList>
    </citation>
    <scope>NUCLEOTIDE SEQUENCE [LARGE SCALE GENOMIC DNA]</scope>
    <source>
        <strain evidence="1 2">ATCC 27560</strain>
    </source>
</reference>
<sequence>MIGKFGEKGILNLGKLVPGVGAVINGGLDYAETKVIGNRAYKAFFEGDFDFDDKNKDKEIIEIDEDDIKEAES</sequence>
<comment type="caution">
    <text evidence="1">The sequence shown here is derived from an EMBL/GenBank/DDBJ whole genome shotgun (WGS) entry which is preliminary data.</text>
</comment>
<protein>
    <submittedName>
        <fullName evidence="1">Uncharacterized protein</fullName>
    </submittedName>
</protein>
<accession>A5Z825</accession>
<dbReference type="AlphaFoldDB" id="A5Z825"/>
<reference evidence="1 2" key="1">
    <citation type="submission" date="2007-03" db="EMBL/GenBank/DDBJ databases">
        <authorList>
            <person name="Fulton L."/>
            <person name="Clifton S."/>
            <person name="Fulton B."/>
            <person name="Xu J."/>
            <person name="Minx P."/>
            <person name="Pepin K.H."/>
            <person name="Johnson M."/>
            <person name="Thiruvilangam P."/>
            <person name="Bhonagiri V."/>
            <person name="Nash W.E."/>
            <person name="Mardis E.R."/>
            <person name="Wilson R.K."/>
        </authorList>
    </citation>
    <scope>NUCLEOTIDE SEQUENCE [LARGE SCALE GENOMIC DNA]</scope>
    <source>
        <strain evidence="1 2">ATCC 27560</strain>
    </source>
</reference>
<dbReference type="RefSeq" id="WP_005363422.1">
    <property type="nucleotide sequence ID" value="NZ_DS264285.1"/>
</dbReference>
<evidence type="ECO:0000313" key="1">
    <source>
        <dbReference type="EMBL" id="EDM51082.1"/>
    </source>
</evidence>
<gene>
    <name evidence="1" type="ORF">EUBVEN_01865</name>
</gene>
<organism evidence="1 2">
    <name type="scientific">Eubacterium ventriosum ATCC 27560</name>
    <dbReference type="NCBI Taxonomy" id="411463"/>
    <lineage>
        <taxon>Bacteria</taxon>
        <taxon>Bacillati</taxon>
        <taxon>Bacillota</taxon>
        <taxon>Clostridia</taxon>
        <taxon>Eubacteriales</taxon>
        <taxon>Eubacteriaceae</taxon>
        <taxon>Eubacterium</taxon>
    </lineage>
</organism>
<proteinExistence type="predicted"/>
<dbReference type="Proteomes" id="UP000006000">
    <property type="component" value="Unassembled WGS sequence"/>
</dbReference>
<dbReference type="EMBL" id="AAVL02000035">
    <property type="protein sequence ID" value="EDM51082.1"/>
    <property type="molecule type" value="Genomic_DNA"/>
</dbReference>